<protein>
    <submittedName>
        <fullName evidence="3">VanZ like family protein</fullName>
    </submittedName>
</protein>
<dbReference type="InterPro" id="IPR006976">
    <property type="entry name" value="VanZ-like"/>
</dbReference>
<dbReference type="NCBIfam" id="NF037970">
    <property type="entry name" value="vanZ_1"/>
    <property type="match status" value="1"/>
</dbReference>
<feature type="transmembrane region" description="Helical" evidence="1">
    <location>
        <begin position="44"/>
        <end position="61"/>
    </location>
</feature>
<dbReference type="RefSeq" id="WP_145056214.1">
    <property type="nucleotide sequence ID" value="NZ_CP036433.1"/>
</dbReference>
<name>A0A518E026_9BACT</name>
<dbReference type="OrthoDB" id="288647at2"/>
<gene>
    <name evidence="3" type="ORF">Pla8534_52900</name>
</gene>
<dbReference type="PANTHER" id="PTHR28008:SF1">
    <property type="entry name" value="DOMAIN PROTEIN, PUTATIVE (AFU_ORTHOLOGUE AFUA_3G10980)-RELATED"/>
    <property type="match status" value="1"/>
</dbReference>
<organism evidence="3 4">
    <name type="scientific">Lignipirellula cremea</name>
    <dbReference type="NCBI Taxonomy" id="2528010"/>
    <lineage>
        <taxon>Bacteria</taxon>
        <taxon>Pseudomonadati</taxon>
        <taxon>Planctomycetota</taxon>
        <taxon>Planctomycetia</taxon>
        <taxon>Pirellulales</taxon>
        <taxon>Pirellulaceae</taxon>
        <taxon>Lignipirellula</taxon>
    </lineage>
</organism>
<dbReference type="Pfam" id="PF04892">
    <property type="entry name" value="VanZ"/>
    <property type="match status" value="1"/>
</dbReference>
<proteinExistence type="predicted"/>
<keyword evidence="1" id="KW-1133">Transmembrane helix</keyword>
<dbReference type="PANTHER" id="PTHR28008">
    <property type="entry name" value="DOMAIN PROTEIN, PUTATIVE (AFU_ORTHOLOGUE AFUA_3G10980)-RELATED"/>
    <property type="match status" value="1"/>
</dbReference>
<keyword evidence="1" id="KW-0472">Membrane</keyword>
<keyword evidence="4" id="KW-1185">Reference proteome</keyword>
<dbReference type="Proteomes" id="UP000317648">
    <property type="component" value="Chromosome"/>
</dbReference>
<feature type="transmembrane region" description="Helical" evidence="1">
    <location>
        <begin position="73"/>
        <end position="93"/>
    </location>
</feature>
<reference evidence="3 4" key="1">
    <citation type="submission" date="2019-02" db="EMBL/GenBank/DDBJ databases">
        <title>Deep-cultivation of Planctomycetes and their phenomic and genomic characterization uncovers novel biology.</title>
        <authorList>
            <person name="Wiegand S."/>
            <person name="Jogler M."/>
            <person name="Boedeker C."/>
            <person name="Pinto D."/>
            <person name="Vollmers J."/>
            <person name="Rivas-Marin E."/>
            <person name="Kohn T."/>
            <person name="Peeters S.H."/>
            <person name="Heuer A."/>
            <person name="Rast P."/>
            <person name="Oberbeckmann S."/>
            <person name="Bunk B."/>
            <person name="Jeske O."/>
            <person name="Meyerdierks A."/>
            <person name="Storesund J.E."/>
            <person name="Kallscheuer N."/>
            <person name="Luecker S."/>
            <person name="Lage O.M."/>
            <person name="Pohl T."/>
            <person name="Merkel B.J."/>
            <person name="Hornburger P."/>
            <person name="Mueller R.-W."/>
            <person name="Bruemmer F."/>
            <person name="Labrenz M."/>
            <person name="Spormann A.M."/>
            <person name="Op den Camp H."/>
            <person name="Overmann J."/>
            <person name="Amann R."/>
            <person name="Jetten M.S.M."/>
            <person name="Mascher T."/>
            <person name="Medema M.H."/>
            <person name="Devos D.P."/>
            <person name="Kaster A.-K."/>
            <person name="Ovreas L."/>
            <person name="Rohde M."/>
            <person name="Galperin M.Y."/>
            <person name="Jogler C."/>
        </authorList>
    </citation>
    <scope>NUCLEOTIDE SEQUENCE [LARGE SCALE GENOMIC DNA]</scope>
    <source>
        <strain evidence="3 4">Pla85_3_4</strain>
    </source>
</reference>
<keyword evidence="1" id="KW-0812">Transmembrane</keyword>
<evidence type="ECO:0000313" key="3">
    <source>
        <dbReference type="EMBL" id="QDU97442.1"/>
    </source>
</evidence>
<evidence type="ECO:0000313" key="4">
    <source>
        <dbReference type="Proteomes" id="UP000317648"/>
    </source>
</evidence>
<sequence length="151" mass="16919">MIKFISRRGPIAAVVLLLYWFALFVATHLPNVSSPLRVQHSDKLLHFTAYLILAFLAVVVLNTPDWSRWKRYALIFGLLAAYGAIDELFQLMVPGRTADVWDWLADMAGAGCGLALFIAVRALFLCCCSRELPWKKSSHVEKTAATPAPWQ</sequence>
<dbReference type="KEGG" id="lcre:Pla8534_52900"/>
<dbReference type="EMBL" id="CP036433">
    <property type="protein sequence ID" value="QDU97442.1"/>
    <property type="molecule type" value="Genomic_DNA"/>
</dbReference>
<evidence type="ECO:0000259" key="2">
    <source>
        <dbReference type="Pfam" id="PF04892"/>
    </source>
</evidence>
<feature type="transmembrane region" description="Helical" evidence="1">
    <location>
        <begin position="12"/>
        <end position="32"/>
    </location>
</feature>
<feature type="transmembrane region" description="Helical" evidence="1">
    <location>
        <begin position="108"/>
        <end position="128"/>
    </location>
</feature>
<accession>A0A518E026</accession>
<evidence type="ECO:0000256" key="1">
    <source>
        <dbReference type="SAM" id="Phobius"/>
    </source>
</evidence>
<dbReference type="AlphaFoldDB" id="A0A518E026"/>
<feature type="domain" description="VanZ-like" evidence="2">
    <location>
        <begin position="38"/>
        <end position="120"/>
    </location>
</feature>